<dbReference type="InterPro" id="IPR000326">
    <property type="entry name" value="PAP2/HPO"/>
</dbReference>
<feature type="domain" description="Phosphatidic acid phosphatase type 2/haloperoxidase" evidence="1">
    <location>
        <begin position="144"/>
        <end position="253"/>
    </location>
</feature>
<evidence type="ECO:0000313" key="3">
    <source>
        <dbReference type="Proteomes" id="UP001209229"/>
    </source>
</evidence>
<reference evidence="2" key="1">
    <citation type="submission" date="2022-10" db="EMBL/GenBank/DDBJ databases">
        <authorList>
            <person name="Yu W.X."/>
        </authorList>
    </citation>
    <scope>NUCLEOTIDE SEQUENCE</scope>
    <source>
        <strain evidence="2">AAT</strain>
    </source>
</reference>
<dbReference type="Proteomes" id="UP001209229">
    <property type="component" value="Unassembled WGS sequence"/>
</dbReference>
<dbReference type="SUPFAM" id="SSF48317">
    <property type="entry name" value="Acid phosphatase/Vanadium-dependent haloperoxidase"/>
    <property type="match status" value="1"/>
</dbReference>
<dbReference type="Pfam" id="PF01569">
    <property type="entry name" value="PAP2"/>
    <property type="match status" value="1"/>
</dbReference>
<dbReference type="RefSeq" id="WP_301192406.1">
    <property type="nucleotide sequence ID" value="NZ_JAPDPJ010000068.1"/>
</dbReference>
<keyword evidence="3" id="KW-1185">Reference proteome</keyword>
<protein>
    <submittedName>
        <fullName evidence="2">Phosphatase PAP2 family protein</fullName>
    </submittedName>
</protein>
<organism evidence="2 3">
    <name type="scientific">Plebeiibacterium sediminum</name>
    <dbReference type="NCBI Taxonomy" id="2992112"/>
    <lineage>
        <taxon>Bacteria</taxon>
        <taxon>Pseudomonadati</taxon>
        <taxon>Bacteroidota</taxon>
        <taxon>Bacteroidia</taxon>
        <taxon>Marinilabiliales</taxon>
        <taxon>Marinilabiliaceae</taxon>
        <taxon>Plebeiibacterium</taxon>
    </lineage>
</organism>
<dbReference type="InterPro" id="IPR036938">
    <property type="entry name" value="PAP2/HPO_sf"/>
</dbReference>
<dbReference type="Gene3D" id="1.20.144.10">
    <property type="entry name" value="Phosphatidic acid phosphatase type 2/haloperoxidase"/>
    <property type="match status" value="1"/>
</dbReference>
<evidence type="ECO:0000259" key="1">
    <source>
        <dbReference type="Pfam" id="PF01569"/>
    </source>
</evidence>
<sequence>MNKQILILLVLGLYICGLKAQKRKPEDTRMYHVNKALEIPLTVASYGFNVGYGFGYLSDQKGLSEESVLKLDRNDLWFFDRAATKQSVSYKDRAQELSDLFLNASIFLPGIIGLDKKVREEWMDIILMYLQLHAYNSTFYIGTAMSINRTRPIAYNTDAPMEARTEKGTRNSFFSGHVSTAASGCFFAAKVYSDLHPEIGNKKYLLYGAACIPPALVGYYRFKAMKHFPTDIITGFGMGALAGILVPELHKMKRKDSGIAFNPYVGEVSGLNIKYTFK</sequence>
<proteinExistence type="predicted"/>
<dbReference type="AlphaFoldDB" id="A0AAE3SGU1"/>
<dbReference type="EMBL" id="JAPDPJ010000068">
    <property type="protein sequence ID" value="MCW3788850.1"/>
    <property type="molecule type" value="Genomic_DNA"/>
</dbReference>
<comment type="caution">
    <text evidence="2">The sequence shown here is derived from an EMBL/GenBank/DDBJ whole genome shotgun (WGS) entry which is preliminary data.</text>
</comment>
<name>A0AAE3SGU1_9BACT</name>
<gene>
    <name evidence="2" type="ORF">OM075_20435</name>
</gene>
<evidence type="ECO:0000313" key="2">
    <source>
        <dbReference type="EMBL" id="MCW3788850.1"/>
    </source>
</evidence>
<accession>A0AAE3SGU1</accession>